<keyword evidence="9 14" id="KW-0238">DNA-binding</keyword>
<dbReference type="Proteomes" id="UP001501920">
    <property type="component" value="Chromosome 25"/>
</dbReference>
<keyword evidence="13 14" id="KW-0539">Nucleus</keyword>
<reference evidence="18" key="2">
    <citation type="submission" date="2025-08" db="UniProtKB">
        <authorList>
            <consortium name="Ensembl"/>
        </authorList>
    </citation>
    <scope>IDENTIFICATION</scope>
</reference>
<dbReference type="GO" id="GO:0004879">
    <property type="term" value="F:nuclear receptor activity"/>
    <property type="evidence" value="ECO:0007669"/>
    <property type="project" value="InterPro"/>
</dbReference>
<evidence type="ECO:0000256" key="7">
    <source>
        <dbReference type="ARBA" id="ARBA00022843"/>
    </source>
</evidence>
<dbReference type="GO" id="GO:0005737">
    <property type="term" value="C:cytoplasm"/>
    <property type="evidence" value="ECO:0007669"/>
    <property type="project" value="UniProtKB-SubCell"/>
</dbReference>
<dbReference type="InterPro" id="IPR000536">
    <property type="entry name" value="Nucl_hrmn_rcpt_lig-bd"/>
</dbReference>
<dbReference type="Pfam" id="PF00104">
    <property type="entry name" value="Hormone_recep"/>
    <property type="match status" value="1"/>
</dbReference>
<dbReference type="PRINTS" id="PR00398">
    <property type="entry name" value="STRDHORMONER"/>
</dbReference>
<dbReference type="FunFam" id="1.10.565.10:FF:000014">
    <property type="entry name" value="Oxysterols receptor LXR-alpha isoform 1"/>
    <property type="match status" value="1"/>
</dbReference>
<proteinExistence type="inferred from homology"/>
<reference evidence="18 19" key="1">
    <citation type="submission" date="2020-10" db="EMBL/GenBank/DDBJ databases">
        <title>Pygocentrus nattereri (red-bellied piranha) genome, fPygNat1, primary haplotype.</title>
        <authorList>
            <person name="Myers G."/>
            <person name="Meyer A."/>
            <person name="Karagic N."/>
            <person name="Pippel M."/>
            <person name="Winkler S."/>
            <person name="Tracey A."/>
            <person name="Wood J."/>
            <person name="Formenti G."/>
            <person name="Howe K."/>
            <person name="Fedrigo O."/>
            <person name="Jarvis E.D."/>
        </authorList>
    </citation>
    <scope>NUCLEOTIDE SEQUENCE [LARGE SCALE GENOMIC DNA]</scope>
</reference>
<comment type="subcellular location">
    <subcellularLocation>
        <location evidence="2">Cytoplasm</location>
    </subcellularLocation>
    <subcellularLocation>
        <location evidence="1 14">Nucleus</location>
    </subcellularLocation>
</comment>
<evidence type="ECO:0000256" key="2">
    <source>
        <dbReference type="ARBA" id="ARBA00004496"/>
    </source>
</evidence>
<dbReference type="GO" id="GO:0000978">
    <property type="term" value="F:RNA polymerase II cis-regulatory region sequence-specific DNA binding"/>
    <property type="evidence" value="ECO:0007669"/>
    <property type="project" value="TreeGrafter"/>
</dbReference>
<dbReference type="GO" id="GO:0008270">
    <property type="term" value="F:zinc ion binding"/>
    <property type="evidence" value="ECO:0007669"/>
    <property type="project" value="UniProtKB-KW"/>
</dbReference>
<dbReference type="PRINTS" id="PR00047">
    <property type="entry name" value="STROIDFINGER"/>
</dbReference>
<dbReference type="SMART" id="SM00430">
    <property type="entry name" value="HOLI"/>
    <property type="match status" value="1"/>
</dbReference>
<dbReference type="SUPFAM" id="SSF48508">
    <property type="entry name" value="Nuclear receptor ligand-binding domain"/>
    <property type="match status" value="1"/>
</dbReference>
<dbReference type="InterPro" id="IPR001723">
    <property type="entry name" value="Nuclear_hrmn_rcpt"/>
</dbReference>
<feature type="domain" description="Nuclear receptor" evidence="16">
    <location>
        <begin position="114"/>
        <end position="189"/>
    </location>
</feature>
<dbReference type="InterPro" id="IPR013088">
    <property type="entry name" value="Znf_NHR/GATA"/>
</dbReference>
<evidence type="ECO:0000256" key="15">
    <source>
        <dbReference type="SAM" id="MobiDB-lite"/>
    </source>
</evidence>
<keyword evidence="7" id="KW-0832">Ubl conjugation</keyword>
<dbReference type="PANTHER" id="PTHR24082">
    <property type="entry name" value="NUCLEAR HORMONE RECEPTOR"/>
    <property type="match status" value="1"/>
</dbReference>
<evidence type="ECO:0008006" key="20">
    <source>
        <dbReference type="Google" id="ProtNLM"/>
    </source>
</evidence>
<dbReference type="Gene3D" id="3.30.50.10">
    <property type="entry name" value="Erythroid Transcription Factor GATA-1, subunit A"/>
    <property type="match status" value="1"/>
</dbReference>
<evidence type="ECO:0000256" key="14">
    <source>
        <dbReference type="RuleBase" id="RU004334"/>
    </source>
</evidence>
<evidence type="ECO:0000313" key="18">
    <source>
        <dbReference type="Ensembl" id="ENSPNAP00000082660.1"/>
    </source>
</evidence>
<keyword evidence="12 14" id="KW-0675">Receptor</keyword>
<keyword evidence="5 14" id="KW-0863">Zinc-finger</keyword>
<evidence type="ECO:0000256" key="5">
    <source>
        <dbReference type="ARBA" id="ARBA00022771"/>
    </source>
</evidence>
<evidence type="ECO:0000256" key="6">
    <source>
        <dbReference type="ARBA" id="ARBA00022833"/>
    </source>
</evidence>
<dbReference type="GeneTree" id="ENSGT00940000159068"/>
<reference evidence="18" key="3">
    <citation type="submission" date="2025-09" db="UniProtKB">
        <authorList>
            <consortium name="Ensembl"/>
        </authorList>
    </citation>
    <scope>IDENTIFICATION</scope>
</reference>
<dbReference type="AlphaFoldDB" id="A0AAR2M1H3"/>
<feature type="region of interest" description="Disordered" evidence="15">
    <location>
        <begin position="198"/>
        <end position="221"/>
    </location>
</feature>
<dbReference type="FunFam" id="3.30.50.10:FF:000017">
    <property type="entry name" value="Oxysterols receptor LXR-alpha isoform 1"/>
    <property type="match status" value="1"/>
</dbReference>
<evidence type="ECO:0000256" key="8">
    <source>
        <dbReference type="ARBA" id="ARBA00023015"/>
    </source>
</evidence>
<keyword evidence="10" id="KW-0010">Activator</keyword>
<dbReference type="Gene3D" id="1.10.565.10">
    <property type="entry name" value="Retinoid X Receptor"/>
    <property type="match status" value="1"/>
</dbReference>
<evidence type="ECO:0000256" key="13">
    <source>
        <dbReference type="ARBA" id="ARBA00023242"/>
    </source>
</evidence>
<keyword evidence="4 14" id="KW-0479">Metal-binding</keyword>
<evidence type="ECO:0000256" key="3">
    <source>
        <dbReference type="ARBA" id="ARBA00008092"/>
    </source>
</evidence>
<sequence length="466" mass="53141">MLDEKAWLAVSTLIHPKGVLSGSGLCSSTPNSLIHVFMDLALYTGAQSYWNRKGPSPNCSHKVGRMKLSKISWYPVALRILFTGPKGTSPTPEKQHHGLPVKRKKGPAPKMLGNEVCSVCGDKASGFHYNVLSCEGCKGFFRRSVIKGAQYVCKSSGRCEMDMYMRRKCQQCRLRKCREAGMLEQCVLSEEQIRLKKMKKQHEEEAARSSTVATPSPAPEVAPLAPEQQEMIEKLVAMQKQCNKRSFIDRLKVTPWPQSQDPQNREVRQQRFAHFTELAIMSVQEIVDFAKQLPGFLELTREDQIALLKTSTIEIMLLETSRRYNPAMESITFLTPDFSYNKDDFAKAGLQIEFINPIFEFSKGMNDLHLDEAEYALLIAINIFSADRPNVQDHDLVEKLQQPYVDALHSYIRIKRPNDHLMFPRMLMKLVSLRTLSSVHSEQVFALRLQDKKLPPLLSEIWDVHE</sequence>
<dbReference type="Ensembl" id="ENSPNAT00000073065.1">
    <property type="protein sequence ID" value="ENSPNAP00000082660.1"/>
    <property type="gene ID" value="ENSPNAG00000014241.2"/>
</dbReference>
<dbReference type="PROSITE" id="PS00031">
    <property type="entry name" value="NUCLEAR_REC_DBD_1"/>
    <property type="match status" value="1"/>
</dbReference>
<organism evidence="18 19">
    <name type="scientific">Pygocentrus nattereri</name>
    <name type="common">Red-bellied piranha</name>
    <dbReference type="NCBI Taxonomy" id="42514"/>
    <lineage>
        <taxon>Eukaryota</taxon>
        <taxon>Metazoa</taxon>
        <taxon>Chordata</taxon>
        <taxon>Craniata</taxon>
        <taxon>Vertebrata</taxon>
        <taxon>Euteleostomi</taxon>
        <taxon>Actinopterygii</taxon>
        <taxon>Neopterygii</taxon>
        <taxon>Teleostei</taxon>
        <taxon>Ostariophysi</taxon>
        <taxon>Characiformes</taxon>
        <taxon>Characoidei</taxon>
        <taxon>Pygocentrus</taxon>
    </lineage>
</organism>
<evidence type="ECO:0000256" key="11">
    <source>
        <dbReference type="ARBA" id="ARBA00023163"/>
    </source>
</evidence>
<feature type="region of interest" description="Disordered" evidence="15">
    <location>
        <begin position="85"/>
        <end position="105"/>
    </location>
</feature>
<evidence type="ECO:0000256" key="1">
    <source>
        <dbReference type="ARBA" id="ARBA00004123"/>
    </source>
</evidence>
<dbReference type="PRINTS" id="PR02034">
    <property type="entry name" value="LIVERXRECPTR"/>
</dbReference>
<gene>
    <name evidence="18" type="primary">NR1H3</name>
</gene>
<dbReference type="SMART" id="SM00399">
    <property type="entry name" value="ZnF_C4"/>
    <property type="match status" value="1"/>
</dbReference>
<feature type="domain" description="NR LBD" evidence="17">
    <location>
        <begin position="227"/>
        <end position="466"/>
    </location>
</feature>
<dbReference type="GO" id="GO:0045944">
    <property type="term" value="P:positive regulation of transcription by RNA polymerase II"/>
    <property type="evidence" value="ECO:0007669"/>
    <property type="project" value="TreeGrafter"/>
</dbReference>
<evidence type="ECO:0000259" key="16">
    <source>
        <dbReference type="PROSITE" id="PS51030"/>
    </source>
</evidence>
<name>A0AAR2M1H3_PYGNA</name>
<dbReference type="PROSITE" id="PS51843">
    <property type="entry name" value="NR_LBD"/>
    <property type="match status" value="1"/>
</dbReference>
<dbReference type="InterPro" id="IPR001628">
    <property type="entry name" value="Znf_hrmn_rcpt"/>
</dbReference>
<accession>A0AAR2M1H3</accession>
<dbReference type="GO" id="GO:0006629">
    <property type="term" value="P:lipid metabolic process"/>
    <property type="evidence" value="ECO:0007669"/>
    <property type="project" value="InterPro"/>
</dbReference>
<evidence type="ECO:0000259" key="17">
    <source>
        <dbReference type="PROSITE" id="PS51843"/>
    </source>
</evidence>
<keyword evidence="11 14" id="KW-0804">Transcription</keyword>
<dbReference type="SUPFAM" id="SSF57716">
    <property type="entry name" value="Glucocorticoid receptor-like (DNA-binding domain)"/>
    <property type="match status" value="1"/>
</dbReference>
<dbReference type="CDD" id="cd07160">
    <property type="entry name" value="NR_DBD_LXR"/>
    <property type="match status" value="1"/>
</dbReference>
<keyword evidence="6 14" id="KW-0862">Zinc</keyword>
<dbReference type="GO" id="GO:0030154">
    <property type="term" value="P:cell differentiation"/>
    <property type="evidence" value="ECO:0007669"/>
    <property type="project" value="TreeGrafter"/>
</dbReference>
<dbReference type="InterPro" id="IPR035500">
    <property type="entry name" value="NHR-like_dom_sf"/>
</dbReference>
<dbReference type="InterPro" id="IPR050234">
    <property type="entry name" value="Nuclear_hormone_rcpt_NR1"/>
</dbReference>
<keyword evidence="19" id="KW-1185">Reference proteome</keyword>
<comment type="similarity">
    <text evidence="3">Belongs to the nuclear hormone receptor family. NR1 subfamily.</text>
</comment>
<dbReference type="PROSITE" id="PS51030">
    <property type="entry name" value="NUCLEAR_REC_DBD_2"/>
    <property type="match status" value="1"/>
</dbReference>
<dbReference type="GO" id="GO:0000122">
    <property type="term" value="P:negative regulation of transcription by RNA polymerase II"/>
    <property type="evidence" value="ECO:0007669"/>
    <property type="project" value="TreeGrafter"/>
</dbReference>
<evidence type="ECO:0000256" key="9">
    <source>
        <dbReference type="ARBA" id="ARBA00023125"/>
    </source>
</evidence>
<dbReference type="GO" id="GO:0090575">
    <property type="term" value="C:RNA polymerase II transcription regulator complex"/>
    <property type="evidence" value="ECO:0007669"/>
    <property type="project" value="TreeGrafter"/>
</dbReference>
<evidence type="ECO:0000256" key="10">
    <source>
        <dbReference type="ARBA" id="ARBA00023159"/>
    </source>
</evidence>
<evidence type="ECO:0000256" key="12">
    <source>
        <dbReference type="ARBA" id="ARBA00023170"/>
    </source>
</evidence>
<dbReference type="PANTHER" id="PTHR24082:SF509">
    <property type="entry name" value="NUCLEAR RECEPTOR SUBFAMILY 1, GROUP H, MEMBER 3"/>
    <property type="match status" value="1"/>
</dbReference>
<dbReference type="InterPro" id="IPR023257">
    <property type="entry name" value="Liver_X_rcpt"/>
</dbReference>
<evidence type="ECO:0000313" key="19">
    <source>
        <dbReference type="Proteomes" id="UP001501920"/>
    </source>
</evidence>
<evidence type="ECO:0000256" key="4">
    <source>
        <dbReference type="ARBA" id="ARBA00022723"/>
    </source>
</evidence>
<dbReference type="Pfam" id="PF00105">
    <property type="entry name" value="zf-C4"/>
    <property type="match status" value="1"/>
</dbReference>
<protein>
    <recommendedName>
        <fullName evidence="20">Nuclear receptor subfamily 1, group H, member 3</fullName>
    </recommendedName>
</protein>
<dbReference type="CDD" id="cd06954">
    <property type="entry name" value="NR_LBD_LXR"/>
    <property type="match status" value="1"/>
</dbReference>
<keyword evidence="8 14" id="KW-0805">Transcription regulation</keyword>